<feature type="region of interest" description="Disordered" evidence="7">
    <location>
        <begin position="852"/>
        <end position="879"/>
    </location>
</feature>
<organism evidence="9 10">
    <name type="scientific">Edaphochlamys debaryana</name>
    <dbReference type="NCBI Taxonomy" id="47281"/>
    <lineage>
        <taxon>Eukaryota</taxon>
        <taxon>Viridiplantae</taxon>
        <taxon>Chlorophyta</taxon>
        <taxon>core chlorophytes</taxon>
        <taxon>Chlorophyceae</taxon>
        <taxon>CS clade</taxon>
        <taxon>Chlamydomonadales</taxon>
        <taxon>Chlamydomonadales incertae sedis</taxon>
        <taxon>Edaphochlamys</taxon>
    </lineage>
</organism>
<sequence length="1590" mass="157005">MASPFHVSVQWLGTTIGLEAWPTLTVRGLAQRFVSRCGMALDPDTLEVHLDKYLLPQPSTLGACLSRWGARSTLPGEVVRLKCVAGSPQRGSAKPRGGARADARGSPLHTVRHVAVRAGAALALPPGPSRLAAEAEAAAELCLLPFTFTSWTDAWEHGLMQAAVRLGRSLLPHKPSAAQAVWAALSELLDLPTAFAPRGPLYAALCALQLHTCLLAAAAEPQQTATDALSASVGGGAAPGTNATGTATGSPSGGMTVVVRRGRRGATAEGGGGAGGVVVGAGRARSSRQREAAVAAQAALLAKASAAAGAALQQLSCYGSELSGLLADYTPPPPAPAGGAAAEDGAKPPVSGQAQAQGQQRAVAGAGTASAGRDLRLQAAEVLEPYAALQLLEALCRLVGLGGPHSGPAPALLPAGTLPCAMDAHRSLWHCLLELATAAGAGLVAEADSGGFESSGAAAPPPPGGGPPTLELALVARTLDALLQLHVQAHGACAAAKAAKAAGGAGGGGGGAEEEGEASEDSEDSSGSGSGSSGSGGRKERSCPLATRFEQLPPCLDWLRDVTAVLEAACDVYSLAGGSDAETDGEETGPGEAAAATPPAAGAVVVAAVVAPLVTAAAAAAASVAATSAAAAAAAAPGSPARPADPALASGGAVAGSSGVSTPASGSGSPSSSAYSSADASPAAASSAGSASTSASAASTPTRAHSLQRGGGSGAEQAVSPPSASASEGGLTATAAAAAAAVAAAATISTPTVALGSLAAAALVAMAAAASERQAADDGAAAPSTTVDGGLLHYPATSAAAPPQSSASSESAAEPSASPSIVPAAMADILAVADAAAAAAAEVAAALKSAAHPSPEPSALPSTGAPSSSLSPHPAPSPALPPLLTSARRIVLESLLRAFRCPCLVEQLLAGGARSGPLCERSVWRHPRLASCAPAAAYQKQVLENLLTPLSYVYEDDDYDAPVLQVSRSDLLATSMAELMQYDAYSLGSEGICVSFDDEQAFGDGVLREWLTEVAGALFDPNAGLFRLAEGDVRCLHLAPEGGAAQDSHLELLTFAGRIIGLALRARVPLGFHLSSALFKLLQHPGRAGLARLGAPDLAQLEPRVAATCAHIAAAPGPELEALGLTWAASVGHLGASREVPLVPGGEEVPVTEANRREYLARLARFYCAWGCSSEHAALHAAAGAEGGGEEEEGAAARCWDECEMDAVEALAQGLADALVFADDQGAEAVAERLRPVSAAAFNAALGGETGAVDVAAWRAHTGAPGFQSERGQAALATFWQVVAALSAEEQRRLLQFWTGISHLPAGGFKHLGQQLQLVPAPEPAAAPSPRPHSDAQQAQGGGQGGPGSGQQQQQQQRPHSGSGSGSSEGGSSTDDGGVEGPGAAQWIPLLEPLTADGWGEAGYAPAEVATALGIITRAALAEPGHEPGPLGAGGSRNASEGGASDSAGSDASMPSLLSEDLPPLPSRDAGAQASSSSSSSDSSAPPSVSTSGMGAWAVASRGGPAVAEAGAAAGGSAAEGDRAGATDGGEAERERESGETSRPPPLPVGSGLLAAHTCFFQLRLPLITCPEAMRQAVVESLAHSGFWDE</sequence>
<feature type="region of interest" description="Disordered" evidence="7">
    <location>
        <begin position="793"/>
        <end position="816"/>
    </location>
</feature>
<name>A0A836BZ46_9CHLO</name>
<feature type="region of interest" description="Disordered" evidence="7">
    <location>
        <begin position="636"/>
        <end position="728"/>
    </location>
</feature>
<evidence type="ECO:0000259" key="8">
    <source>
        <dbReference type="PROSITE" id="PS50237"/>
    </source>
</evidence>
<feature type="compositionally biased region" description="Low complexity" evidence="7">
    <location>
        <begin position="449"/>
        <end position="458"/>
    </location>
</feature>
<dbReference type="EC" id="2.3.2.26" evidence="3"/>
<feature type="compositionally biased region" description="Low complexity" evidence="7">
    <location>
        <begin position="795"/>
        <end position="816"/>
    </location>
</feature>
<dbReference type="EMBL" id="JAEHOE010000036">
    <property type="protein sequence ID" value="KAG2493587.1"/>
    <property type="molecule type" value="Genomic_DNA"/>
</dbReference>
<accession>A0A836BZ46</accession>
<evidence type="ECO:0000256" key="7">
    <source>
        <dbReference type="SAM" id="MobiDB-lite"/>
    </source>
</evidence>
<feature type="compositionally biased region" description="Acidic residues" evidence="7">
    <location>
        <begin position="512"/>
        <end position="524"/>
    </location>
</feature>
<dbReference type="Proteomes" id="UP000612055">
    <property type="component" value="Unassembled WGS sequence"/>
</dbReference>
<dbReference type="GO" id="GO:0005737">
    <property type="term" value="C:cytoplasm"/>
    <property type="evidence" value="ECO:0007669"/>
    <property type="project" value="TreeGrafter"/>
</dbReference>
<feature type="compositionally biased region" description="Pro residues" evidence="7">
    <location>
        <begin position="1322"/>
        <end position="1331"/>
    </location>
</feature>
<dbReference type="Gene3D" id="3.30.2160.10">
    <property type="entry name" value="Hect, E3 ligase catalytic domain"/>
    <property type="match status" value="1"/>
</dbReference>
<dbReference type="SMART" id="SM00119">
    <property type="entry name" value="HECTc"/>
    <property type="match status" value="1"/>
</dbReference>
<comment type="caution">
    <text evidence="6">Lacks conserved residue(s) required for the propagation of feature annotation.</text>
</comment>
<feature type="compositionally biased region" description="Low complexity" evidence="7">
    <location>
        <begin position="1439"/>
        <end position="1492"/>
    </location>
</feature>
<feature type="compositionally biased region" description="Basic and acidic residues" evidence="7">
    <location>
        <begin position="1520"/>
        <end position="1540"/>
    </location>
</feature>
<evidence type="ECO:0000256" key="2">
    <source>
        <dbReference type="ARBA" id="ARBA00004906"/>
    </source>
</evidence>
<evidence type="ECO:0000256" key="1">
    <source>
        <dbReference type="ARBA" id="ARBA00000885"/>
    </source>
</evidence>
<dbReference type="Gene3D" id="3.30.2410.10">
    <property type="entry name" value="Hect, E3 ligase catalytic domain"/>
    <property type="match status" value="1"/>
</dbReference>
<evidence type="ECO:0000313" key="9">
    <source>
        <dbReference type="EMBL" id="KAG2493587.1"/>
    </source>
</evidence>
<keyword evidence="5 6" id="KW-0833">Ubl conjugation pathway</keyword>
<dbReference type="Pfam" id="PF00632">
    <property type="entry name" value="HECT"/>
    <property type="match status" value="2"/>
</dbReference>
<dbReference type="InterPro" id="IPR050409">
    <property type="entry name" value="E3_ubiq-protein_ligase"/>
</dbReference>
<dbReference type="InterPro" id="IPR035983">
    <property type="entry name" value="Hect_E3_ubiquitin_ligase"/>
</dbReference>
<feature type="compositionally biased region" description="Low complexity" evidence="7">
    <location>
        <begin position="337"/>
        <end position="367"/>
    </location>
</feature>
<gene>
    <name evidence="9" type="ORF">HYH03_008106</name>
</gene>
<feature type="region of interest" description="Disordered" evidence="7">
    <location>
        <begin position="1322"/>
        <end position="1384"/>
    </location>
</feature>
<keyword evidence="4" id="KW-0808">Transferase</keyword>
<feature type="compositionally biased region" description="Gly residues" evidence="7">
    <location>
        <begin position="1340"/>
        <end position="1349"/>
    </location>
</feature>
<proteinExistence type="predicted"/>
<reference evidence="9" key="1">
    <citation type="journal article" date="2020" name="bioRxiv">
        <title>Comparative genomics of Chlamydomonas.</title>
        <authorList>
            <person name="Craig R.J."/>
            <person name="Hasan A.R."/>
            <person name="Ness R.W."/>
            <person name="Keightley P.D."/>
        </authorList>
    </citation>
    <scope>NUCLEOTIDE SEQUENCE</scope>
    <source>
        <strain evidence="9">CCAP 11/70</strain>
    </source>
</reference>
<dbReference type="GO" id="GO:0006511">
    <property type="term" value="P:ubiquitin-dependent protein catabolic process"/>
    <property type="evidence" value="ECO:0007669"/>
    <property type="project" value="TreeGrafter"/>
</dbReference>
<dbReference type="InterPro" id="IPR000569">
    <property type="entry name" value="HECT_dom"/>
</dbReference>
<dbReference type="OrthoDB" id="8068875at2759"/>
<dbReference type="GO" id="GO:0061630">
    <property type="term" value="F:ubiquitin protein ligase activity"/>
    <property type="evidence" value="ECO:0007669"/>
    <property type="project" value="UniProtKB-EC"/>
</dbReference>
<feature type="region of interest" description="Disordered" evidence="7">
    <location>
        <begin position="449"/>
        <end position="470"/>
    </location>
</feature>
<feature type="region of interest" description="Disordered" evidence="7">
    <location>
        <begin position="329"/>
        <end position="367"/>
    </location>
</feature>
<dbReference type="PANTHER" id="PTHR11254">
    <property type="entry name" value="HECT DOMAIN UBIQUITIN-PROTEIN LIGASE"/>
    <property type="match status" value="1"/>
</dbReference>
<keyword evidence="10" id="KW-1185">Reference proteome</keyword>
<dbReference type="PANTHER" id="PTHR11254:SF67">
    <property type="entry name" value="E3 UBIQUITIN-PROTEIN LIGASE HUWE1"/>
    <property type="match status" value="1"/>
</dbReference>
<dbReference type="SUPFAM" id="SSF56204">
    <property type="entry name" value="Hect, E3 ligase catalytic domain"/>
    <property type="match status" value="2"/>
</dbReference>
<evidence type="ECO:0000256" key="6">
    <source>
        <dbReference type="PROSITE-ProRule" id="PRU00104"/>
    </source>
</evidence>
<feature type="compositionally biased region" description="Low complexity" evidence="7">
    <location>
        <begin position="1503"/>
        <end position="1519"/>
    </location>
</feature>
<feature type="region of interest" description="Disordered" evidence="7">
    <location>
        <begin position="503"/>
        <end position="542"/>
    </location>
</feature>
<dbReference type="GO" id="GO:0000209">
    <property type="term" value="P:protein polyubiquitination"/>
    <property type="evidence" value="ECO:0007669"/>
    <property type="project" value="TreeGrafter"/>
</dbReference>
<evidence type="ECO:0000256" key="4">
    <source>
        <dbReference type="ARBA" id="ARBA00022679"/>
    </source>
</evidence>
<feature type="region of interest" description="Disordered" evidence="7">
    <location>
        <begin position="1424"/>
        <end position="1549"/>
    </location>
</feature>
<feature type="compositionally biased region" description="Low complexity" evidence="7">
    <location>
        <begin position="636"/>
        <end position="702"/>
    </location>
</feature>
<evidence type="ECO:0000256" key="5">
    <source>
        <dbReference type="ARBA" id="ARBA00022786"/>
    </source>
</evidence>
<comment type="catalytic activity">
    <reaction evidence="1">
        <text>S-ubiquitinyl-[E2 ubiquitin-conjugating enzyme]-L-cysteine + [acceptor protein]-L-lysine = [E2 ubiquitin-conjugating enzyme]-L-cysteine + N(6)-ubiquitinyl-[acceptor protein]-L-lysine.</text>
        <dbReference type="EC" id="2.3.2.26"/>
    </reaction>
</comment>
<evidence type="ECO:0000313" key="10">
    <source>
        <dbReference type="Proteomes" id="UP000612055"/>
    </source>
</evidence>
<comment type="caution">
    <text evidence="9">The sequence shown here is derived from an EMBL/GenBank/DDBJ whole genome shotgun (WGS) entry which is preliminary data.</text>
</comment>
<protein>
    <recommendedName>
        <fullName evidence="3">HECT-type E3 ubiquitin transferase</fullName>
        <ecNumber evidence="3">2.3.2.26</ecNumber>
    </recommendedName>
</protein>
<evidence type="ECO:0000256" key="3">
    <source>
        <dbReference type="ARBA" id="ARBA00012485"/>
    </source>
</evidence>
<dbReference type="Gene3D" id="3.90.1750.10">
    <property type="entry name" value="Hect, E3 ligase catalytic domains"/>
    <property type="match status" value="1"/>
</dbReference>
<dbReference type="PROSITE" id="PS50237">
    <property type="entry name" value="HECT"/>
    <property type="match status" value="1"/>
</dbReference>
<feature type="domain" description="HECT" evidence="8">
    <location>
        <begin position="983"/>
        <end position="1320"/>
    </location>
</feature>
<feature type="compositionally biased region" description="Low complexity" evidence="7">
    <location>
        <begin position="1350"/>
        <end position="1362"/>
    </location>
</feature>
<comment type="pathway">
    <text evidence="2">Protein modification; protein ubiquitination.</text>
</comment>